<gene>
    <name evidence="1" type="ORF">PoB_003911900</name>
</gene>
<name>A0AAV4B2M0_9GAST</name>
<sequence length="152" mass="16658">MVSLHRLQQPPSILPGLYSANLKSVFISCRNHHPCALASTLPTYGQPSLPAITTIRAPWPLLCQLMVRLHCFLEPQSILNGLYSANLLSAFIACHNHHPCALASTLPTYSHPSLLATTTIRPPWPLLCQLKVSLYCLPKPPSMVPGLYSANL</sequence>
<evidence type="ECO:0000313" key="2">
    <source>
        <dbReference type="Proteomes" id="UP000735302"/>
    </source>
</evidence>
<comment type="caution">
    <text evidence="1">The sequence shown here is derived from an EMBL/GenBank/DDBJ whole genome shotgun (WGS) entry which is preliminary data.</text>
</comment>
<reference evidence="1 2" key="1">
    <citation type="journal article" date="2021" name="Elife">
        <title>Chloroplast acquisition without the gene transfer in kleptoplastic sea slugs, Plakobranchus ocellatus.</title>
        <authorList>
            <person name="Maeda T."/>
            <person name="Takahashi S."/>
            <person name="Yoshida T."/>
            <person name="Shimamura S."/>
            <person name="Takaki Y."/>
            <person name="Nagai Y."/>
            <person name="Toyoda A."/>
            <person name="Suzuki Y."/>
            <person name="Arimoto A."/>
            <person name="Ishii H."/>
            <person name="Satoh N."/>
            <person name="Nishiyama T."/>
            <person name="Hasebe M."/>
            <person name="Maruyama T."/>
            <person name="Minagawa J."/>
            <person name="Obokata J."/>
            <person name="Shigenobu S."/>
        </authorList>
    </citation>
    <scope>NUCLEOTIDE SEQUENCE [LARGE SCALE GENOMIC DNA]</scope>
</reference>
<proteinExistence type="predicted"/>
<organism evidence="1 2">
    <name type="scientific">Plakobranchus ocellatus</name>
    <dbReference type="NCBI Taxonomy" id="259542"/>
    <lineage>
        <taxon>Eukaryota</taxon>
        <taxon>Metazoa</taxon>
        <taxon>Spiralia</taxon>
        <taxon>Lophotrochozoa</taxon>
        <taxon>Mollusca</taxon>
        <taxon>Gastropoda</taxon>
        <taxon>Heterobranchia</taxon>
        <taxon>Euthyneura</taxon>
        <taxon>Panpulmonata</taxon>
        <taxon>Sacoglossa</taxon>
        <taxon>Placobranchoidea</taxon>
        <taxon>Plakobranchidae</taxon>
        <taxon>Plakobranchus</taxon>
    </lineage>
</organism>
<protein>
    <submittedName>
        <fullName evidence="1">Uncharacterized protein</fullName>
    </submittedName>
</protein>
<dbReference type="Proteomes" id="UP000735302">
    <property type="component" value="Unassembled WGS sequence"/>
</dbReference>
<accession>A0AAV4B2M0</accession>
<keyword evidence="2" id="KW-1185">Reference proteome</keyword>
<dbReference type="AlphaFoldDB" id="A0AAV4B2M0"/>
<dbReference type="EMBL" id="BLXT01004434">
    <property type="protein sequence ID" value="GFO12614.1"/>
    <property type="molecule type" value="Genomic_DNA"/>
</dbReference>
<evidence type="ECO:0000313" key="1">
    <source>
        <dbReference type="EMBL" id="GFO12614.1"/>
    </source>
</evidence>